<sequence>MIIGGDKGPVVANIQAAVQAKRFNQKVEVDDPSYSTQEREQVLATYLKTTSTWRYRERNLVARGVANIATGWFNRQTQVVGLDNLASVHGGAIITSNHFNPLENTVIRHMVHQRHQHQRLYIVCEDTNYAMTGPIGFLMRNYDTIPVSPNLRYMGRQFTTQLETALAHGDDVLIYPEEEMWFNYRKPRPLKRGAYYYAASLQVPIISCFVEIVDEPRVDNAEFNQVRWICHVLPVIYPDPKLSVRANSFAMIRKDYAQKQQAYEQAYQQALTYDFSPQDIAGWRGH</sequence>
<dbReference type="GO" id="GO:0016746">
    <property type="term" value="F:acyltransferase activity"/>
    <property type="evidence" value="ECO:0007669"/>
    <property type="project" value="UniProtKB-KW"/>
</dbReference>
<gene>
    <name evidence="2" type="ORF">DY78_GL000431</name>
</gene>
<keyword evidence="2" id="KW-0012">Acyltransferase</keyword>
<feature type="domain" description="Phospholipid/glycerol acyltransferase" evidence="1">
    <location>
        <begin position="92"/>
        <end position="213"/>
    </location>
</feature>
<accession>A0A0R2NSR9</accession>
<organism evidence="2 3">
    <name type="scientific">Lactiplantibacillus fabifermentans DSM 21115</name>
    <dbReference type="NCBI Taxonomy" id="1413187"/>
    <lineage>
        <taxon>Bacteria</taxon>
        <taxon>Bacillati</taxon>
        <taxon>Bacillota</taxon>
        <taxon>Bacilli</taxon>
        <taxon>Lactobacillales</taxon>
        <taxon>Lactobacillaceae</taxon>
        <taxon>Lactiplantibacillus</taxon>
    </lineage>
</organism>
<name>A0A0R2NSR9_9LACO</name>
<evidence type="ECO:0000313" key="2">
    <source>
        <dbReference type="EMBL" id="KRO26995.1"/>
    </source>
</evidence>
<comment type="caution">
    <text evidence="2">The sequence shown here is derived from an EMBL/GenBank/DDBJ whole genome shotgun (WGS) entry which is preliminary data.</text>
</comment>
<keyword evidence="2" id="KW-0808">Transferase</keyword>
<proteinExistence type="predicted"/>
<dbReference type="RefSeq" id="WP_024625998.1">
    <property type="nucleotide sequence ID" value="NZ_AYGX02000096.1"/>
</dbReference>
<evidence type="ECO:0000259" key="1">
    <source>
        <dbReference type="SMART" id="SM00563"/>
    </source>
</evidence>
<reference evidence="2 3" key="1">
    <citation type="journal article" date="2015" name="Genome Announc.">
        <title>Expanding the biotechnology potential of lactobacilli through comparative genomics of 213 strains and associated genera.</title>
        <authorList>
            <person name="Sun Z."/>
            <person name="Harris H.M."/>
            <person name="McCann A."/>
            <person name="Guo C."/>
            <person name="Argimon S."/>
            <person name="Zhang W."/>
            <person name="Yang X."/>
            <person name="Jeffery I.B."/>
            <person name="Cooney J.C."/>
            <person name="Kagawa T.F."/>
            <person name="Liu W."/>
            <person name="Song Y."/>
            <person name="Salvetti E."/>
            <person name="Wrobel A."/>
            <person name="Rasinkangas P."/>
            <person name="Parkhill J."/>
            <person name="Rea M.C."/>
            <person name="O'Sullivan O."/>
            <person name="Ritari J."/>
            <person name="Douillard F.P."/>
            <person name="Paul Ross R."/>
            <person name="Yang R."/>
            <person name="Briner A.E."/>
            <person name="Felis G.E."/>
            <person name="de Vos W.M."/>
            <person name="Barrangou R."/>
            <person name="Klaenhammer T.R."/>
            <person name="Caufield P.W."/>
            <person name="Cui Y."/>
            <person name="Zhang H."/>
            <person name="O'Toole P.W."/>
        </authorList>
    </citation>
    <scope>NUCLEOTIDE SEQUENCE [LARGE SCALE GENOMIC DNA]</scope>
    <source>
        <strain evidence="2 3">DSM 21115</strain>
    </source>
</reference>
<dbReference type="EMBL" id="AYGX02000096">
    <property type="protein sequence ID" value="KRO26995.1"/>
    <property type="molecule type" value="Genomic_DNA"/>
</dbReference>
<dbReference type="SMART" id="SM00563">
    <property type="entry name" value="PlsC"/>
    <property type="match status" value="1"/>
</dbReference>
<dbReference type="SUPFAM" id="SSF69593">
    <property type="entry name" value="Glycerol-3-phosphate (1)-acyltransferase"/>
    <property type="match status" value="1"/>
</dbReference>
<keyword evidence="3" id="KW-1185">Reference proteome</keyword>
<dbReference type="InterPro" id="IPR002123">
    <property type="entry name" value="Plipid/glycerol_acylTrfase"/>
</dbReference>
<dbReference type="Pfam" id="PF01553">
    <property type="entry name" value="Acyltransferase"/>
    <property type="match status" value="1"/>
</dbReference>
<protein>
    <submittedName>
        <fullName evidence="2">1-acyl-sn-glycerol-3-phosphate acyltransferase</fullName>
    </submittedName>
</protein>
<dbReference type="AlphaFoldDB" id="A0A0R2NSR9"/>
<evidence type="ECO:0000313" key="3">
    <source>
        <dbReference type="Proteomes" id="UP000050920"/>
    </source>
</evidence>
<dbReference type="Proteomes" id="UP000050920">
    <property type="component" value="Unassembled WGS sequence"/>
</dbReference>